<name>H0EZ64_GLAL7</name>
<dbReference type="HOGENOM" id="CLU_1896442_0_0_1"/>
<keyword evidence="2" id="KW-1185">Reference proteome</keyword>
<reference evidence="1 2" key="1">
    <citation type="journal article" date="2012" name="Eukaryot. Cell">
        <title>Genome sequence of the fungus Glarea lozoyensis: the first genome sequence of a species from the Helotiaceae family.</title>
        <authorList>
            <person name="Youssar L."/>
            <person name="Gruening B.A."/>
            <person name="Erxleben A."/>
            <person name="Guenther S."/>
            <person name="Huettel W."/>
        </authorList>
    </citation>
    <scope>NUCLEOTIDE SEQUENCE [LARGE SCALE GENOMIC DNA]</scope>
    <source>
        <strain evidence="2">ATCC 74030 / MF5533</strain>
    </source>
</reference>
<dbReference type="EMBL" id="AGUE01000271">
    <property type="protein sequence ID" value="EHK96169.1"/>
    <property type="molecule type" value="Genomic_DNA"/>
</dbReference>
<dbReference type="Proteomes" id="UP000005446">
    <property type="component" value="Unassembled WGS sequence"/>
</dbReference>
<dbReference type="InParanoid" id="H0EZ64"/>
<gene>
    <name evidence="1" type="ORF">M7I_8126</name>
</gene>
<evidence type="ECO:0000313" key="2">
    <source>
        <dbReference type="Proteomes" id="UP000005446"/>
    </source>
</evidence>
<dbReference type="OrthoDB" id="10459537at2759"/>
<sequence length="134" mass="15159">MHLNIGATQTLGAIAVTVLPFTNPALLQVNRKIRAELQKKFTLLTLRVGEDKKKFPDHDVDLMAYFDYKCDNVSFLEACYSRQLVDCGPTAAETPLTEFEKHVQHITIRRQTRFFQGVNLSGQSHFPAPETHTA</sequence>
<protein>
    <submittedName>
        <fullName evidence="1">Uncharacterized protein</fullName>
    </submittedName>
</protein>
<comment type="caution">
    <text evidence="1">The sequence shown here is derived from an EMBL/GenBank/DDBJ whole genome shotgun (WGS) entry which is preliminary data.</text>
</comment>
<dbReference type="AlphaFoldDB" id="H0EZ64"/>
<organism evidence="1 2">
    <name type="scientific">Glarea lozoyensis (strain ATCC 74030 / MF5533)</name>
    <dbReference type="NCBI Taxonomy" id="1104152"/>
    <lineage>
        <taxon>Eukaryota</taxon>
        <taxon>Fungi</taxon>
        <taxon>Dikarya</taxon>
        <taxon>Ascomycota</taxon>
        <taxon>Pezizomycotina</taxon>
        <taxon>Leotiomycetes</taxon>
        <taxon>Helotiales</taxon>
        <taxon>Helotiaceae</taxon>
        <taxon>Glarea</taxon>
    </lineage>
</organism>
<evidence type="ECO:0000313" key="1">
    <source>
        <dbReference type="EMBL" id="EHK96169.1"/>
    </source>
</evidence>
<accession>H0EZ64</accession>
<proteinExistence type="predicted"/>